<dbReference type="OrthoDB" id="2112530at2"/>
<dbReference type="AlphaFoldDB" id="A0A1N6Q794"/>
<keyword evidence="2" id="KW-1185">Reference proteome</keyword>
<accession>A0A1N6Q794</accession>
<reference evidence="2" key="1">
    <citation type="submission" date="2017-01" db="EMBL/GenBank/DDBJ databases">
        <authorList>
            <person name="Varghese N."/>
            <person name="Submissions S."/>
        </authorList>
    </citation>
    <scope>NUCLEOTIDE SEQUENCE [LARGE SCALE GENOMIC DNA]</scope>
    <source>
        <strain evidence="2">ATCC 700103</strain>
    </source>
</reference>
<evidence type="ECO:0008006" key="3">
    <source>
        <dbReference type="Google" id="ProtNLM"/>
    </source>
</evidence>
<sequence>MKDNILIIFILVLIIFISSFSVLAENQNQEIYSGKEFRNPFIEFSEPKIEADQDTVPKNQNKAVQNSGSGQTTKFAPPKITVEDVKKELPFSLNGIISSNKEKVALLNTGGSMKLIRGNYKENDYQIISIEKESVIVQNRGFKLRLKIGGEVDEI</sequence>
<dbReference type="Proteomes" id="UP000185669">
    <property type="component" value="Unassembled WGS sequence"/>
</dbReference>
<proteinExistence type="predicted"/>
<evidence type="ECO:0000313" key="2">
    <source>
        <dbReference type="Proteomes" id="UP000185669"/>
    </source>
</evidence>
<gene>
    <name evidence="1" type="ORF">SAMN05421834_101348</name>
</gene>
<dbReference type="RefSeq" id="WP_076543632.1">
    <property type="nucleotide sequence ID" value="NZ_FTNC01000001.1"/>
</dbReference>
<organism evidence="1 2">
    <name type="scientific">Halanaerobium kushneri</name>
    <dbReference type="NCBI Taxonomy" id="56779"/>
    <lineage>
        <taxon>Bacteria</taxon>
        <taxon>Bacillati</taxon>
        <taxon>Bacillota</taxon>
        <taxon>Clostridia</taxon>
        <taxon>Halanaerobiales</taxon>
        <taxon>Halanaerobiaceae</taxon>
        <taxon>Halanaerobium</taxon>
    </lineage>
</organism>
<name>A0A1N6Q794_9FIRM</name>
<dbReference type="EMBL" id="FTNC01000001">
    <property type="protein sequence ID" value="SIQ12392.1"/>
    <property type="molecule type" value="Genomic_DNA"/>
</dbReference>
<evidence type="ECO:0000313" key="1">
    <source>
        <dbReference type="EMBL" id="SIQ12392.1"/>
    </source>
</evidence>
<protein>
    <recommendedName>
        <fullName evidence="3">Type IV pilus biogenesis</fullName>
    </recommendedName>
</protein>
<dbReference type="STRING" id="56779.SAMN05421834_101348"/>